<accession>A0A6A6GCY6</accession>
<reference evidence="3" key="1">
    <citation type="journal article" date="2020" name="Stud. Mycol.">
        <title>101 Dothideomycetes genomes: A test case for predicting lifestyles and emergence of pathogens.</title>
        <authorList>
            <person name="Haridas S."/>
            <person name="Albert R."/>
            <person name="Binder M."/>
            <person name="Bloem J."/>
            <person name="LaButti K."/>
            <person name="Salamov A."/>
            <person name="Andreopoulos B."/>
            <person name="Baker S."/>
            <person name="Barry K."/>
            <person name="Bills G."/>
            <person name="Bluhm B."/>
            <person name="Cannon C."/>
            <person name="Castanera R."/>
            <person name="Culley D."/>
            <person name="Daum C."/>
            <person name="Ezra D."/>
            <person name="Gonzalez J."/>
            <person name="Henrissat B."/>
            <person name="Kuo A."/>
            <person name="Liang C."/>
            <person name="Lipzen A."/>
            <person name="Lutzoni F."/>
            <person name="Magnuson J."/>
            <person name="Mondo S."/>
            <person name="Nolan M."/>
            <person name="Ohm R."/>
            <person name="Pangilinan J."/>
            <person name="Park H.-J."/>
            <person name="Ramirez L."/>
            <person name="Alfaro M."/>
            <person name="Sun H."/>
            <person name="Tritt A."/>
            <person name="Yoshinaga Y."/>
            <person name="Zwiers L.-H."/>
            <person name="Turgeon B."/>
            <person name="Goodwin S."/>
            <person name="Spatafora J."/>
            <person name="Crous P."/>
            <person name="Grigoriev I."/>
        </authorList>
    </citation>
    <scope>NUCLEOTIDE SEQUENCE [LARGE SCALE GENOMIC DNA]</scope>
    <source>
        <strain evidence="3">CECT 20119</strain>
    </source>
</reference>
<evidence type="ECO:0000313" key="3">
    <source>
        <dbReference type="Proteomes" id="UP000799538"/>
    </source>
</evidence>
<dbReference type="AlphaFoldDB" id="A0A6A6GCY6"/>
<dbReference type="OrthoDB" id="3886847at2759"/>
<dbReference type="Proteomes" id="UP000799538">
    <property type="component" value="Unassembled WGS sequence"/>
</dbReference>
<sequence>MGTVVSRPSDLLHLGDLQDESDDNAEPNDPTDPDYIDNDQEDYNSDIDEEDETDPEAEGEASVEEVEEEELINTYEHEYAEVDRAVPNEWLLHLSRSLDEIASPSFKSLIQRIEAIHRDTPGERVLAFSKVLKFHDLGEKVIEDYFNSNGEVVCVFRFDSTVKVPQRQARIETLRSTRGHALCSSQRVAAAPVSISQQPTM</sequence>
<feature type="compositionally biased region" description="Acidic residues" evidence="1">
    <location>
        <begin position="17"/>
        <end position="67"/>
    </location>
</feature>
<feature type="region of interest" description="Disordered" evidence="1">
    <location>
        <begin position="1"/>
        <end position="67"/>
    </location>
</feature>
<protein>
    <submittedName>
        <fullName evidence="2">Uncharacterized protein</fullName>
    </submittedName>
</protein>
<keyword evidence="3" id="KW-1185">Reference proteome</keyword>
<dbReference type="EMBL" id="ML992506">
    <property type="protein sequence ID" value="KAF2223403.1"/>
    <property type="molecule type" value="Genomic_DNA"/>
</dbReference>
<gene>
    <name evidence="2" type="ORF">BDZ85DRAFT_311343</name>
</gene>
<evidence type="ECO:0000313" key="2">
    <source>
        <dbReference type="EMBL" id="KAF2223403.1"/>
    </source>
</evidence>
<proteinExistence type="predicted"/>
<name>A0A6A6GCY6_9PEZI</name>
<organism evidence="2 3">
    <name type="scientific">Elsinoe ampelina</name>
    <dbReference type="NCBI Taxonomy" id="302913"/>
    <lineage>
        <taxon>Eukaryota</taxon>
        <taxon>Fungi</taxon>
        <taxon>Dikarya</taxon>
        <taxon>Ascomycota</taxon>
        <taxon>Pezizomycotina</taxon>
        <taxon>Dothideomycetes</taxon>
        <taxon>Dothideomycetidae</taxon>
        <taxon>Myriangiales</taxon>
        <taxon>Elsinoaceae</taxon>
        <taxon>Elsinoe</taxon>
    </lineage>
</organism>
<evidence type="ECO:0000256" key="1">
    <source>
        <dbReference type="SAM" id="MobiDB-lite"/>
    </source>
</evidence>